<protein>
    <submittedName>
        <fullName evidence="2">DUF2884 family protein</fullName>
    </submittedName>
</protein>
<name>A0ABW8JG68_9GAMM</name>
<evidence type="ECO:0000313" key="2">
    <source>
        <dbReference type="EMBL" id="MFK2900093.1"/>
    </source>
</evidence>
<keyword evidence="3" id="KW-1185">Reference proteome</keyword>
<keyword evidence="1" id="KW-0732">Signal</keyword>
<comment type="caution">
    <text evidence="2">The sequence shown here is derived from an EMBL/GenBank/DDBJ whole genome shotgun (WGS) entry which is preliminary data.</text>
</comment>
<proteinExistence type="predicted"/>
<gene>
    <name evidence="2" type="ORF">ISP15_07080</name>
</gene>
<accession>A0ABW8JG68</accession>
<organism evidence="2 3">
    <name type="scientific">Dyella jejuensis</name>
    <dbReference type="NCBI Taxonomy" id="1432009"/>
    <lineage>
        <taxon>Bacteria</taxon>
        <taxon>Pseudomonadati</taxon>
        <taxon>Pseudomonadota</taxon>
        <taxon>Gammaproteobacteria</taxon>
        <taxon>Lysobacterales</taxon>
        <taxon>Rhodanobacteraceae</taxon>
        <taxon>Dyella</taxon>
    </lineage>
</organism>
<dbReference type="EMBL" id="JADIKJ010000006">
    <property type="protein sequence ID" value="MFK2900093.1"/>
    <property type="molecule type" value="Genomic_DNA"/>
</dbReference>
<sequence length="269" mass="29575">MFRCAIVPALALGLVATCSVQATETHAHPHLQCSYDSDFDVQVEPAGIAFTRDNGRPGDVFMHDGQLRVDGKTMVVSAADAERLRDYERQVRALLPAMAELARDGVAIGYAAMTTVVATLDDNGDERTRLQQELRDRHRDALRQIDTTLGRGVWNAGDIDRAFGNNLQDTVADLAGSLTRDVLKDTLSGDPAKWAALEARADSLDATIDKAIVAPADKLAQRAEALCPRFDALERLQQQFQFRLATGEHLQLLTPDMDHNHKASQYAQR</sequence>
<dbReference type="RefSeq" id="WP_404546499.1">
    <property type="nucleotide sequence ID" value="NZ_JADIKJ010000006.1"/>
</dbReference>
<dbReference type="InterPro" id="IPR021307">
    <property type="entry name" value="DUF2884"/>
</dbReference>
<feature type="signal peptide" evidence="1">
    <location>
        <begin position="1"/>
        <end position="22"/>
    </location>
</feature>
<feature type="chain" id="PRO_5047307075" evidence="1">
    <location>
        <begin position="23"/>
        <end position="269"/>
    </location>
</feature>
<dbReference type="Pfam" id="PF11101">
    <property type="entry name" value="DUF2884"/>
    <property type="match status" value="1"/>
</dbReference>
<evidence type="ECO:0000256" key="1">
    <source>
        <dbReference type="SAM" id="SignalP"/>
    </source>
</evidence>
<evidence type="ECO:0000313" key="3">
    <source>
        <dbReference type="Proteomes" id="UP001620461"/>
    </source>
</evidence>
<reference evidence="2 3" key="1">
    <citation type="submission" date="2020-10" db="EMBL/GenBank/DDBJ databases">
        <title>Phylogeny of dyella-like bacteria.</title>
        <authorList>
            <person name="Fu J."/>
        </authorList>
    </citation>
    <scope>NUCLEOTIDE SEQUENCE [LARGE SCALE GENOMIC DNA]</scope>
    <source>
        <strain evidence="2 3">JP1</strain>
    </source>
</reference>
<dbReference type="Proteomes" id="UP001620461">
    <property type="component" value="Unassembled WGS sequence"/>
</dbReference>